<dbReference type="Pfam" id="PF01488">
    <property type="entry name" value="Shikimate_DH"/>
    <property type="match status" value="1"/>
</dbReference>
<evidence type="ECO:0000313" key="2">
    <source>
        <dbReference type="EMBL" id="RKP33675.1"/>
    </source>
</evidence>
<dbReference type="InterPro" id="IPR006151">
    <property type="entry name" value="Shikm_DH/Glu-tRNA_Rdtase"/>
</dbReference>
<dbReference type="GO" id="GO:0004764">
    <property type="term" value="F:shikimate 3-dehydrogenase (NADP+) activity"/>
    <property type="evidence" value="ECO:0007669"/>
    <property type="project" value="InterPro"/>
</dbReference>
<sequence length="204" mass="21847">GDNTDWRGMKQCIERTQWLPPTSGGTATPVSLRGWADQTALVLGAGGTARAAIYALHRLGVARILLFNRTTSRAVELADQVRSFTSIVGVLTTPTLGEDPILQRVLGEEAGAVSLIVSTVPATNFAIDLPDTLFTAVHRNGKGGGGIALDMAYKPRRTPLLVAAARHGWRGVDGVDVLVEQARCQFEIWTRCVAPLVHLDIPSE</sequence>
<proteinExistence type="predicted"/>
<feature type="domain" description="Quinate/shikimate 5-dehydrogenase/glutamyl-tRNA reductase" evidence="1">
    <location>
        <begin position="34"/>
        <end position="84"/>
    </location>
</feature>
<dbReference type="GO" id="GO:0019632">
    <property type="term" value="P:shikimate metabolic process"/>
    <property type="evidence" value="ECO:0007669"/>
    <property type="project" value="TreeGrafter"/>
</dbReference>
<reference evidence="3" key="1">
    <citation type="journal article" date="2018" name="Nat. Microbiol.">
        <title>Leveraging single-cell genomics to expand the fungal tree of life.</title>
        <authorList>
            <person name="Ahrendt S.R."/>
            <person name="Quandt C.A."/>
            <person name="Ciobanu D."/>
            <person name="Clum A."/>
            <person name="Salamov A."/>
            <person name="Andreopoulos B."/>
            <person name="Cheng J.F."/>
            <person name="Woyke T."/>
            <person name="Pelin A."/>
            <person name="Henrissat B."/>
            <person name="Reynolds N.K."/>
            <person name="Benny G.L."/>
            <person name="Smith M.E."/>
            <person name="James T.Y."/>
            <person name="Grigoriev I.V."/>
        </authorList>
    </citation>
    <scope>NUCLEOTIDE SEQUENCE [LARGE SCALE GENOMIC DNA]</scope>
    <source>
        <strain evidence="3">RSA 468</strain>
    </source>
</reference>
<dbReference type="SUPFAM" id="SSF51735">
    <property type="entry name" value="NAD(P)-binding Rossmann-fold domains"/>
    <property type="match status" value="1"/>
</dbReference>
<feature type="non-terminal residue" evidence="2">
    <location>
        <position position="1"/>
    </location>
</feature>
<dbReference type="GO" id="GO:0009423">
    <property type="term" value="P:chorismate biosynthetic process"/>
    <property type="evidence" value="ECO:0007669"/>
    <property type="project" value="TreeGrafter"/>
</dbReference>
<gene>
    <name evidence="2" type="ORF">BJ085DRAFT_19607</name>
</gene>
<dbReference type="InterPro" id="IPR036291">
    <property type="entry name" value="NAD(P)-bd_dom_sf"/>
</dbReference>
<protein>
    <recommendedName>
        <fullName evidence="1">Quinate/shikimate 5-dehydrogenase/glutamyl-tRNA reductase domain-containing protein</fullName>
    </recommendedName>
</protein>
<dbReference type="EMBL" id="ML003647">
    <property type="protein sequence ID" value="RKP33675.1"/>
    <property type="molecule type" value="Genomic_DNA"/>
</dbReference>
<evidence type="ECO:0000313" key="3">
    <source>
        <dbReference type="Proteomes" id="UP000268162"/>
    </source>
</evidence>
<dbReference type="CDD" id="cd01065">
    <property type="entry name" value="NAD_bind_Shikimate_DH"/>
    <property type="match status" value="1"/>
</dbReference>
<dbReference type="AlphaFoldDB" id="A0A4P9ZKP7"/>
<dbReference type="PANTHER" id="PTHR21089">
    <property type="entry name" value="SHIKIMATE DEHYDROGENASE"/>
    <property type="match status" value="1"/>
</dbReference>
<dbReference type="STRING" id="215637.A0A4P9ZKP7"/>
<keyword evidence="3" id="KW-1185">Reference proteome</keyword>
<dbReference type="PANTHER" id="PTHR21089:SF1">
    <property type="entry name" value="BIFUNCTIONAL 3-DEHYDROQUINATE DEHYDRATASE_SHIKIMATE DEHYDROGENASE, CHLOROPLASTIC"/>
    <property type="match status" value="1"/>
</dbReference>
<accession>A0A4P9ZKP7</accession>
<dbReference type="Proteomes" id="UP000268162">
    <property type="component" value="Unassembled WGS sequence"/>
</dbReference>
<organism evidence="2 3">
    <name type="scientific">Dimargaris cristalligena</name>
    <dbReference type="NCBI Taxonomy" id="215637"/>
    <lineage>
        <taxon>Eukaryota</taxon>
        <taxon>Fungi</taxon>
        <taxon>Fungi incertae sedis</taxon>
        <taxon>Zoopagomycota</taxon>
        <taxon>Kickxellomycotina</taxon>
        <taxon>Dimargaritomycetes</taxon>
        <taxon>Dimargaritales</taxon>
        <taxon>Dimargaritaceae</taxon>
        <taxon>Dimargaris</taxon>
    </lineage>
</organism>
<dbReference type="Gene3D" id="3.40.50.720">
    <property type="entry name" value="NAD(P)-binding Rossmann-like Domain"/>
    <property type="match status" value="1"/>
</dbReference>
<dbReference type="InterPro" id="IPR022893">
    <property type="entry name" value="Shikimate_DH_fam"/>
</dbReference>
<name>A0A4P9ZKP7_9FUNG</name>
<evidence type="ECO:0000259" key="1">
    <source>
        <dbReference type="Pfam" id="PF01488"/>
    </source>
</evidence>